<evidence type="ECO:0000313" key="2">
    <source>
        <dbReference type="Proteomes" id="UP000019132"/>
    </source>
</evidence>
<dbReference type="eggNOG" id="ENOG502RUVW">
    <property type="taxonomic scope" value="Eukaryota"/>
</dbReference>
<sequence>MLPPAGDTPSAWYFLSLMSVSVFVTHDATSTVQTNFVDTERKGEGSNVAISMLKHYLEP</sequence>
<dbReference type="AlphaFoldDB" id="K3W8C3"/>
<reference evidence="2" key="1">
    <citation type="journal article" date="2010" name="Genome Biol.">
        <title>Genome sequence of the necrotrophic plant pathogen Pythium ultimum reveals original pathogenicity mechanisms and effector repertoire.</title>
        <authorList>
            <person name="Levesque C.A."/>
            <person name="Brouwer H."/>
            <person name="Cano L."/>
            <person name="Hamilton J.P."/>
            <person name="Holt C."/>
            <person name="Huitema E."/>
            <person name="Raffaele S."/>
            <person name="Robideau G.P."/>
            <person name="Thines M."/>
            <person name="Win J."/>
            <person name="Zerillo M.M."/>
            <person name="Beakes G.W."/>
            <person name="Boore J.L."/>
            <person name="Busam D."/>
            <person name="Dumas B."/>
            <person name="Ferriera S."/>
            <person name="Fuerstenberg S.I."/>
            <person name="Gachon C.M."/>
            <person name="Gaulin E."/>
            <person name="Govers F."/>
            <person name="Grenville-Briggs L."/>
            <person name="Horner N."/>
            <person name="Hostetler J."/>
            <person name="Jiang R.H."/>
            <person name="Johnson J."/>
            <person name="Krajaejun T."/>
            <person name="Lin H."/>
            <person name="Meijer H.J."/>
            <person name="Moore B."/>
            <person name="Morris P."/>
            <person name="Phuntmart V."/>
            <person name="Puiu D."/>
            <person name="Shetty J."/>
            <person name="Stajich J.E."/>
            <person name="Tripathy S."/>
            <person name="Wawra S."/>
            <person name="van West P."/>
            <person name="Whitty B.R."/>
            <person name="Coutinho P.M."/>
            <person name="Henrissat B."/>
            <person name="Martin F."/>
            <person name="Thomas P.D."/>
            <person name="Tyler B.M."/>
            <person name="De Vries R.P."/>
            <person name="Kamoun S."/>
            <person name="Yandell M."/>
            <person name="Tisserat N."/>
            <person name="Buell C.R."/>
        </authorList>
    </citation>
    <scope>NUCLEOTIDE SEQUENCE</scope>
    <source>
        <strain evidence="2">DAOM:BR144</strain>
    </source>
</reference>
<organism evidence="1 2">
    <name type="scientific">Globisporangium ultimum (strain ATCC 200006 / CBS 805.95 / DAOM BR144)</name>
    <name type="common">Pythium ultimum</name>
    <dbReference type="NCBI Taxonomy" id="431595"/>
    <lineage>
        <taxon>Eukaryota</taxon>
        <taxon>Sar</taxon>
        <taxon>Stramenopiles</taxon>
        <taxon>Oomycota</taxon>
        <taxon>Peronosporomycetes</taxon>
        <taxon>Pythiales</taxon>
        <taxon>Pythiaceae</taxon>
        <taxon>Globisporangium</taxon>
    </lineage>
</organism>
<dbReference type="EnsemblProtists" id="PYU1_T001214">
    <property type="protein sequence ID" value="PYU1_T001214"/>
    <property type="gene ID" value="PYU1_G001214"/>
</dbReference>
<dbReference type="VEuPathDB" id="FungiDB:PYU1_G001214"/>
<name>K3W8C3_GLOUD</name>
<keyword evidence="2" id="KW-1185">Reference proteome</keyword>
<evidence type="ECO:0000313" key="1">
    <source>
        <dbReference type="EnsemblProtists" id="PYU1_T001214"/>
    </source>
</evidence>
<dbReference type="Proteomes" id="UP000019132">
    <property type="component" value="Unassembled WGS sequence"/>
</dbReference>
<accession>K3W8C3</accession>
<dbReference type="EMBL" id="GL376626">
    <property type="status" value="NOT_ANNOTATED_CDS"/>
    <property type="molecule type" value="Genomic_DNA"/>
</dbReference>
<protein>
    <submittedName>
        <fullName evidence="1">Uncharacterized protein</fullName>
    </submittedName>
</protein>
<reference evidence="2" key="2">
    <citation type="submission" date="2010-04" db="EMBL/GenBank/DDBJ databases">
        <authorList>
            <person name="Buell R."/>
            <person name="Hamilton J."/>
            <person name="Hostetler J."/>
        </authorList>
    </citation>
    <scope>NUCLEOTIDE SEQUENCE [LARGE SCALE GENOMIC DNA]</scope>
    <source>
        <strain evidence="2">DAOM:BR144</strain>
    </source>
</reference>
<proteinExistence type="predicted"/>
<dbReference type="InParanoid" id="K3W8C3"/>
<reference evidence="1" key="3">
    <citation type="submission" date="2015-02" db="UniProtKB">
        <authorList>
            <consortium name="EnsemblProtists"/>
        </authorList>
    </citation>
    <scope>IDENTIFICATION</scope>
    <source>
        <strain evidence="1">DAOM BR144</strain>
    </source>
</reference>
<dbReference type="HOGENOM" id="CLU_2965930_0_0_1"/>